<organism evidence="1">
    <name type="scientific">Zymomonas mobilis subsp. mobilis (strain ATCC 31821 / ZM4 / CP4)</name>
    <dbReference type="NCBI Taxonomy" id="264203"/>
    <lineage>
        <taxon>Bacteria</taxon>
        <taxon>Pseudomonadati</taxon>
        <taxon>Pseudomonadota</taxon>
        <taxon>Alphaproteobacteria</taxon>
        <taxon>Sphingomonadales</taxon>
        <taxon>Zymomonadaceae</taxon>
        <taxon>Zymomonas</taxon>
    </lineage>
</organism>
<gene>
    <name evidence="1" type="ORF">ZZM4_0031</name>
</gene>
<proteinExistence type="predicted"/>
<dbReference type="RefSeq" id="WP_012954697.1">
    <property type="nucleotide sequence ID" value="NC_013784.1"/>
</dbReference>
<name>A0A806CIL3_ZYMMO</name>
<evidence type="ECO:0000313" key="1">
    <source>
        <dbReference type="EMBL" id="ADC33807.1"/>
    </source>
</evidence>
<dbReference type="Pfam" id="PF05489">
    <property type="entry name" value="Phage_tail_X"/>
    <property type="match status" value="1"/>
</dbReference>
<dbReference type="AlphaFoldDB" id="A0A806CIL3"/>
<dbReference type="InterPro" id="IPR008861">
    <property type="entry name" value="GpX-like"/>
</dbReference>
<dbReference type="EMBL" id="CP001881">
    <property type="protein sequence ID" value="ADC33807.1"/>
    <property type="molecule type" value="Genomic_DNA"/>
</dbReference>
<sequence length="70" mass="7259">MSSILAAQEGDTLDLLLWRDAGLGSESVAAVLAANQNLAITGAVLPQGTQIIIPDDVPTAKTSDVVQLWD</sequence>
<keyword evidence="1" id="KW-0614">Plasmid</keyword>
<dbReference type="GeneID" id="79905305"/>
<geneLocation type="plasmid" evidence="1">
    <name>pZZM401</name>
</geneLocation>
<accession>A0A806CIL3</accession>
<protein>
    <submittedName>
        <fullName evidence="1">Tail X family protein</fullName>
    </submittedName>
</protein>
<reference evidence="1" key="1">
    <citation type="submission" date="2010-01" db="EMBL/GenBank/DDBJ databases">
        <title>Complete sequence of plasmid1 of Zymomonas mobilis subsp. mobilis ZM4.</title>
        <authorList>
            <consortium name="US DOE Joint Genome Institute"/>
            <person name="Lucas S."/>
            <person name="Copeland A."/>
            <person name="Lapidus A."/>
            <person name="Glavina del Rio T."/>
            <person name="Tice H."/>
            <person name="Bruce D."/>
            <person name="Goodwin L."/>
            <person name="Pitluck S."/>
            <person name="Balakireva M."/>
            <person name="Brettin T."/>
            <person name="Detter J.C."/>
            <person name="Han C."/>
            <person name="Larimer F."/>
            <person name="Land M."/>
            <person name="Hauser L."/>
            <person name="Kyrpides N."/>
            <person name="Mikhailova N."/>
            <person name="Pappas K."/>
        </authorList>
    </citation>
    <scope>NUCLEOTIDE SEQUENCE [LARGE SCALE GENOMIC DNA]</scope>
    <source>
        <strain evidence="1">ZM4</strain>
        <plasmid evidence="1">pZZM401</plasmid>
    </source>
</reference>